<dbReference type="EMBL" id="HG719426">
    <property type="protein sequence ID" value="CDJ57952.1"/>
    <property type="molecule type" value="Genomic_DNA"/>
</dbReference>
<gene>
    <name evidence="3" type="ORF">EMWEY_00012800</name>
</gene>
<protein>
    <submittedName>
        <fullName evidence="3">SAG family member</fullName>
    </submittedName>
</protein>
<sequence>MAALRSLAFLGASVLALGKANGVETINYTVKLEKVGECLTDINTARDAVGFISFVQVGVDEEGKSLPDAVASTAETNFKTSAWKPVCDSLLGKSSTDAPGASASTPAKFPSGTYAFKALESNSPTCSDIVGEWKAAYKNFKGLPPPNKDTKLYDDRNNVSFVAVYNPSPDATADCRVVTCIKETTNTELQPQTKNTEAGYALICMTTPDVLPQNSTAPFTDEQWAKITKALGGSASAAVPGLLGFATALFGLALSLF</sequence>
<dbReference type="VEuPathDB" id="ToxoDB:EMWEY_00012800"/>
<keyword evidence="1" id="KW-0812">Transmembrane</keyword>
<name>U6M143_EIMMA</name>
<proteinExistence type="predicted"/>
<dbReference type="InterPro" id="IPR021288">
    <property type="entry name" value="Surface_antigen"/>
</dbReference>
<organism evidence="3 4">
    <name type="scientific">Eimeria maxima</name>
    <name type="common">Coccidian parasite</name>
    <dbReference type="NCBI Taxonomy" id="5804"/>
    <lineage>
        <taxon>Eukaryota</taxon>
        <taxon>Sar</taxon>
        <taxon>Alveolata</taxon>
        <taxon>Apicomplexa</taxon>
        <taxon>Conoidasida</taxon>
        <taxon>Coccidia</taxon>
        <taxon>Eucoccidiorida</taxon>
        <taxon>Eimeriorina</taxon>
        <taxon>Eimeriidae</taxon>
        <taxon>Eimeria</taxon>
    </lineage>
</organism>
<accession>U6M143</accession>
<dbReference type="Pfam" id="PF11054">
    <property type="entry name" value="Surface_antigen"/>
    <property type="match status" value="1"/>
</dbReference>
<dbReference type="OrthoDB" id="347414at2759"/>
<dbReference type="GeneID" id="25335266"/>
<dbReference type="RefSeq" id="XP_013334600.1">
    <property type="nucleotide sequence ID" value="XM_013479146.1"/>
</dbReference>
<dbReference type="AlphaFoldDB" id="U6M143"/>
<dbReference type="OMA" id="WPSTETK"/>
<evidence type="ECO:0000256" key="1">
    <source>
        <dbReference type="SAM" id="Phobius"/>
    </source>
</evidence>
<keyword evidence="1" id="KW-1133">Transmembrane helix</keyword>
<keyword evidence="2" id="KW-0732">Signal</keyword>
<keyword evidence="1" id="KW-0472">Membrane</keyword>
<reference evidence="3" key="1">
    <citation type="submission" date="2013-10" db="EMBL/GenBank/DDBJ databases">
        <title>Genomic analysis of the causative agents of coccidiosis in chickens.</title>
        <authorList>
            <person name="Reid A.J."/>
            <person name="Blake D."/>
            <person name="Billington K."/>
            <person name="Browne H."/>
            <person name="Dunn M."/>
            <person name="Hung S."/>
            <person name="Kawahara F."/>
            <person name="Miranda-Saavedra D."/>
            <person name="Mourier T."/>
            <person name="Nagra H."/>
            <person name="Otto T.D."/>
            <person name="Rawlings N."/>
            <person name="Sanchez A."/>
            <person name="Sanders M."/>
            <person name="Subramaniam C."/>
            <person name="Tay Y."/>
            <person name="Dear P."/>
            <person name="Doerig C."/>
            <person name="Gruber A."/>
            <person name="Parkinson J."/>
            <person name="Shirley M."/>
            <person name="Wan K.L."/>
            <person name="Berriman M."/>
            <person name="Tomley F."/>
            <person name="Pain A."/>
        </authorList>
    </citation>
    <scope>NUCLEOTIDE SEQUENCE [LARGE SCALE GENOMIC DNA]</scope>
    <source>
        <strain evidence="3">Weybridge</strain>
    </source>
</reference>
<dbReference type="Proteomes" id="UP000030763">
    <property type="component" value="Unassembled WGS sequence"/>
</dbReference>
<feature type="chain" id="PRO_5004673200" evidence="2">
    <location>
        <begin position="23"/>
        <end position="257"/>
    </location>
</feature>
<evidence type="ECO:0000313" key="3">
    <source>
        <dbReference type="EMBL" id="CDJ57952.1"/>
    </source>
</evidence>
<reference evidence="3" key="2">
    <citation type="submission" date="2013-10" db="EMBL/GenBank/DDBJ databases">
        <authorList>
            <person name="Aslett M."/>
        </authorList>
    </citation>
    <scope>NUCLEOTIDE SEQUENCE [LARGE SCALE GENOMIC DNA]</scope>
    <source>
        <strain evidence="3">Weybridge</strain>
    </source>
</reference>
<evidence type="ECO:0000313" key="4">
    <source>
        <dbReference type="Proteomes" id="UP000030763"/>
    </source>
</evidence>
<feature type="transmembrane region" description="Helical" evidence="1">
    <location>
        <begin position="237"/>
        <end position="256"/>
    </location>
</feature>
<keyword evidence="4" id="KW-1185">Reference proteome</keyword>
<feature type="signal peptide" evidence="2">
    <location>
        <begin position="1"/>
        <end position="22"/>
    </location>
</feature>
<evidence type="ECO:0000256" key="2">
    <source>
        <dbReference type="SAM" id="SignalP"/>
    </source>
</evidence>